<comment type="caution">
    <text evidence="1">The sequence shown here is derived from an EMBL/GenBank/DDBJ whole genome shotgun (WGS) entry which is preliminary data.</text>
</comment>
<reference evidence="1" key="2">
    <citation type="journal article" date="2023" name="IMA Fungus">
        <title>Comparative genomic study of the Penicillium genus elucidates a diverse pangenome and 15 lateral gene transfer events.</title>
        <authorList>
            <person name="Petersen C."/>
            <person name="Sorensen T."/>
            <person name="Nielsen M.R."/>
            <person name="Sondergaard T.E."/>
            <person name="Sorensen J.L."/>
            <person name="Fitzpatrick D.A."/>
            <person name="Frisvad J.C."/>
            <person name="Nielsen K.L."/>
        </authorList>
    </citation>
    <scope>NUCLEOTIDE SEQUENCE</scope>
    <source>
        <strain evidence="1">IBT 20477</strain>
    </source>
</reference>
<evidence type="ECO:0000313" key="2">
    <source>
        <dbReference type="Proteomes" id="UP001150942"/>
    </source>
</evidence>
<dbReference type="OrthoDB" id="5361958at2759"/>
<gene>
    <name evidence="1" type="ORF">N7449_009918</name>
</gene>
<dbReference type="AlphaFoldDB" id="A0A9W9M337"/>
<name>A0A9W9M337_9EURO</name>
<dbReference type="EMBL" id="JAPQKQ010000007">
    <property type="protein sequence ID" value="KAJ5186924.1"/>
    <property type="molecule type" value="Genomic_DNA"/>
</dbReference>
<evidence type="ECO:0000313" key="1">
    <source>
        <dbReference type="EMBL" id="KAJ5186924.1"/>
    </source>
</evidence>
<keyword evidence="2" id="KW-1185">Reference proteome</keyword>
<reference evidence="1" key="1">
    <citation type="submission" date="2022-11" db="EMBL/GenBank/DDBJ databases">
        <authorList>
            <person name="Petersen C."/>
        </authorList>
    </citation>
    <scope>NUCLEOTIDE SEQUENCE</scope>
    <source>
        <strain evidence="1">IBT 20477</strain>
    </source>
</reference>
<sequence length="246" mass="28418">MAVRSSSQVQHIQESSPWVDIYTDSPTSPLRMRSVTQHISLVTPHAHPEPKRWQDPGGWGARHMNDKAPFTLWDEINRQYRAPMRNEFEWIHQKFGNGKFLQSGWFICIETDNPPKPVPLTLGCMPVNFVRTGETFLSHSLKRLIPTHDCRTLALTYAGRQWNFPQMRIVLPFSKHLNRLPMYVQLCICLHGLLWSSNVEMDVSTNPNHSRESSLDVQRSIIIHNPDSTRPREILPGPDNLIRVNT</sequence>
<organism evidence="1 2">
    <name type="scientific">Penicillium cf. viridicatum</name>
    <dbReference type="NCBI Taxonomy" id="2972119"/>
    <lineage>
        <taxon>Eukaryota</taxon>
        <taxon>Fungi</taxon>
        <taxon>Dikarya</taxon>
        <taxon>Ascomycota</taxon>
        <taxon>Pezizomycotina</taxon>
        <taxon>Eurotiomycetes</taxon>
        <taxon>Eurotiomycetidae</taxon>
        <taxon>Eurotiales</taxon>
        <taxon>Aspergillaceae</taxon>
        <taxon>Penicillium</taxon>
    </lineage>
</organism>
<dbReference type="Proteomes" id="UP001150942">
    <property type="component" value="Unassembled WGS sequence"/>
</dbReference>
<proteinExistence type="predicted"/>
<protein>
    <submittedName>
        <fullName evidence="1">Uncharacterized protein</fullName>
    </submittedName>
</protein>
<accession>A0A9W9M337</accession>